<evidence type="ECO:0000313" key="1">
    <source>
        <dbReference type="EMBL" id="EGC34802.1"/>
    </source>
</evidence>
<protein>
    <submittedName>
        <fullName evidence="1">Uncharacterized protein</fullName>
    </submittedName>
</protein>
<dbReference type="Proteomes" id="UP000001064">
    <property type="component" value="Unassembled WGS sequence"/>
</dbReference>
<gene>
    <name evidence="1" type="ORF">DICPUDRAFT_79456</name>
</gene>
<dbReference type="GeneID" id="10499131"/>
<accession>F0ZMM7</accession>
<evidence type="ECO:0000313" key="2">
    <source>
        <dbReference type="Proteomes" id="UP000001064"/>
    </source>
</evidence>
<dbReference type="FunCoup" id="F0ZMM7">
    <property type="interactions" value="743"/>
</dbReference>
<keyword evidence="2" id="KW-1185">Reference proteome</keyword>
<proteinExistence type="predicted"/>
<dbReference type="RefSeq" id="XP_003288659.1">
    <property type="nucleotide sequence ID" value="XM_003288611.1"/>
</dbReference>
<name>F0ZMM7_DICPU</name>
<dbReference type="AlphaFoldDB" id="F0ZMM7"/>
<dbReference type="InParanoid" id="F0ZMM7"/>
<dbReference type="KEGG" id="dpp:DICPUDRAFT_79456"/>
<reference evidence="2" key="1">
    <citation type="journal article" date="2011" name="Genome Biol.">
        <title>Comparative genomics of the social amoebae Dictyostelium discoideum and Dictyostelium purpureum.</title>
        <authorList>
            <consortium name="US DOE Joint Genome Institute (JGI-PGF)"/>
            <person name="Sucgang R."/>
            <person name="Kuo A."/>
            <person name="Tian X."/>
            <person name="Salerno W."/>
            <person name="Parikh A."/>
            <person name="Feasley C.L."/>
            <person name="Dalin E."/>
            <person name="Tu H."/>
            <person name="Huang E."/>
            <person name="Barry K."/>
            <person name="Lindquist E."/>
            <person name="Shapiro H."/>
            <person name="Bruce D."/>
            <person name="Schmutz J."/>
            <person name="Salamov A."/>
            <person name="Fey P."/>
            <person name="Gaudet P."/>
            <person name="Anjard C."/>
            <person name="Babu M.M."/>
            <person name="Basu S."/>
            <person name="Bushmanova Y."/>
            <person name="van der Wel H."/>
            <person name="Katoh-Kurasawa M."/>
            <person name="Dinh C."/>
            <person name="Coutinho P.M."/>
            <person name="Saito T."/>
            <person name="Elias M."/>
            <person name="Schaap P."/>
            <person name="Kay R.R."/>
            <person name="Henrissat B."/>
            <person name="Eichinger L."/>
            <person name="Rivero F."/>
            <person name="Putnam N.H."/>
            <person name="West C.M."/>
            <person name="Loomis W.F."/>
            <person name="Chisholm R.L."/>
            <person name="Shaulsky G."/>
            <person name="Strassmann J.E."/>
            <person name="Queller D.C."/>
            <person name="Kuspa A."/>
            <person name="Grigoriev I.V."/>
        </authorList>
    </citation>
    <scope>NUCLEOTIDE SEQUENCE [LARGE SCALE GENOMIC DNA]</scope>
    <source>
        <strain evidence="2">QSDP1</strain>
    </source>
</reference>
<dbReference type="eggNOG" id="ENOG502RI43">
    <property type="taxonomic scope" value="Eukaryota"/>
</dbReference>
<dbReference type="OrthoDB" id="23809at2759"/>
<dbReference type="PANTHER" id="PTHR39532">
    <property type="entry name" value="F-BOX DOMAIN-CONTAINING PROTEIN-RELATED"/>
    <property type="match status" value="1"/>
</dbReference>
<sequence>MIKKQKTTYNYQEDLIYSYSEQSFTKLLDIIKLYESDNEEIRYKCVVYFNQYHHNKYFSIVNYQHYLEFIADVFFEDSLKIFNELKNANYFQDGELITSNISGSILAKLYNQITFDKRFNGWFKEHYQNNIELLKFKLDIFKSLDQNNIVDFNRKKNRWYSFSIEAMLECRPNIKFEVDTLNKIVNNKKIEPKFYMNKDDDMDDSTDDESLEDESVEYIEITNNNNNNKIYNFSDLVIHDILLNYKNQLKKNSVHKSLLSLALVSKQFFKVITNLINNNNLEWPRNAIKYIRPSNIPQFSLINQPPLSLEYLSIKHIPYRNYSKEDLELFFSRVESISMGRLDNLQDNHFKYYRGVRNLGPGIIEDHLILPPPMKSLRNISIKSFIVSPSYTKLIDNILIHSSADHGGVGINNFLLEIEEKSNSLSFLETLFKYHFNSLKYIKIILFSDSLINNILEIILPYSHNPQIENIKIDLFEFFGHDINYFLNNPDGIIEIDEYKLLLNKIHNNNNKLSKNNFP</sequence>
<dbReference type="OMA" id="DNRINEW"/>
<dbReference type="VEuPathDB" id="AmoebaDB:DICPUDRAFT_79456"/>
<dbReference type="PANTHER" id="PTHR39532:SF3">
    <property type="entry name" value="F-BOX DOMAIN-CONTAINING PROTEIN"/>
    <property type="match status" value="1"/>
</dbReference>
<dbReference type="EMBL" id="GL871082">
    <property type="protein sequence ID" value="EGC34802.1"/>
    <property type="molecule type" value="Genomic_DNA"/>
</dbReference>
<organism evidence="1 2">
    <name type="scientific">Dictyostelium purpureum</name>
    <name type="common">Slime mold</name>
    <dbReference type="NCBI Taxonomy" id="5786"/>
    <lineage>
        <taxon>Eukaryota</taxon>
        <taxon>Amoebozoa</taxon>
        <taxon>Evosea</taxon>
        <taxon>Eumycetozoa</taxon>
        <taxon>Dictyostelia</taxon>
        <taxon>Dictyosteliales</taxon>
        <taxon>Dictyosteliaceae</taxon>
        <taxon>Dictyostelium</taxon>
    </lineage>
</organism>